<feature type="region of interest" description="Disordered" evidence="1">
    <location>
        <begin position="1549"/>
        <end position="1575"/>
    </location>
</feature>
<evidence type="ECO:0000313" key="2">
    <source>
        <dbReference type="EMBL" id="ELR69835.1"/>
    </source>
</evidence>
<feature type="region of interest" description="Disordered" evidence="1">
    <location>
        <begin position="155"/>
        <end position="176"/>
    </location>
</feature>
<comment type="caution">
    <text evidence="2">The sequence shown here is derived from an EMBL/GenBank/DDBJ whole genome shotgun (WGS) entry which is preliminary data.</text>
</comment>
<protein>
    <submittedName>
        <fullName evidence="2">Uncharacterized protein</fullName>
    </submittedName>
</protein>
<proteinExistence type="predicted"/>
<gene>
    <name evidence="2" type="ORF">C900_04538</name>
</gene>
<evidence type="ECO:0000256" key="1">
    <source>
        <dbReference type="SAM" id="MobiDB-lite"/>
    </source>
</evidence>
<dbReference type="EMBL" id="AMZN01000066">
    <property type="protein sequence ID" value="ELR69835.1"/>
    <property type="molecule type" value="Genomic_DNA"/>
</dbReference>
<sequence>MLADDRGKKVLGVEDNFLMAWEQISQDQQDKILTQVTTLLNRGHNNKKIFSAYFGAIASAVNIEGADEQKRLEYLNVTQKVIDGHKIEETLAYLQRAKVFFEHRALFFNRSNKMLVSDDDYFFEYVESAALIEAEIEEYNDDTAEDEYFDEWDKEPADDDWNTEWDDKPGNDKWDDNWDEETVDEDQQMVEAIRGGASLPQIQGPVIQFDKATLNFVTPYDSVFLQNTKGTFLLLTNQFVGEGGKFDWTMAGLGADSVYCNLSVYSFAVNKAYLQAESAKLTYKGKLDGPIDGVFEYQGVKHDTTTDAKYPRFLSYYSNIRVNNIGEGLIYNGGFSLNGSKIYSSSLLGDLSKIEVHDKSSKKFKARAKIFEFSDSTVSAIRAAVVIYQGNDSIYHPAVRLNYDYNNKRLVLQKDKGGYRNTPFTATYFNIDFTADIIRWDLNSDSLNVSILEARRMVPAYFESSDHFKEEDYRSLGDKVYPFNPLAMVIAFSKKERAEEFYVEDLAKHYKKDINVMKGAMLHLSQKGLVGYDSRKGFVTVKEKAFHFFDSKFGKKDFDDIIIKSVIHYKPNATLDFSRREMKIRGVDAFKISDSLNVVIKPDSSEITLLRDRDFTFNGKVTAGNFEYIGRDFTFKYDSFLIYLNEIDSIEFYVKDINSRGGSGRKKVDNALVSPDSLMVSDVSNNLQASSGTLFINKPDNKSGKENLPRYPKFDSGKGAVVYFDRRDVLAGAYDRSFYFIVPPFGIDSLSGSDPATIGFEGTFVSSGMFPSFEEKLKIMPDYALGFEHTIPSEGYQLYQGEGKLYNQLTLNKKGLRANGRIEFLTTTLESQDFIFYPDSVTTVGDYVDMREEEYNGVIFPQVSVKNYSMKWLPKKDSMYVSNIDDPIHFYHETASLDGTAIISNSGVYGMGTLITRGSEAKSKKMTFEHDRFSARHADFELKSDNPDKPALAGKDIRLRFDLEENYADMSPEVEGEAAIEFPYAQFKTSITQARWDLDEQKVTMRKPDDVPLKSSYFYTTREDLDSLRFNATEAVYDINTLELKVSGIPYIVVADAKITPENNEVLILENSKIGRLINTTIVMDTLYEYHRLTEGVIDIKSRNEFTGYATYQFVTALNDTVPIKMENFHLEKMLVANNRKKEVYEQHTVANGAVSEMQNLLISAGMYYKGDMTLYAHKPAMQLDGYIKLGLTEPGYNTWIAHSSSGDQRQVMINFDNSVTEGGRRLEAGLHFSAGDNSLYSNFISEKFTPDDDDFFVPSGVLFYDQESNEYAIEDTVKTAGRKLSGKVFRYNQDTKDIKFEGPVNFMRSSKDVALRAAALGTGNIERNEFNINSLITVNFATVPVQAFDIMALDIIDVVNNLGAPEAIGDHTQLLYKLAEIIGERAAKEYENRSLQEYISLGEFAKETAVPLVFSNVDLKWSADHKAFYSEGKLGLSNIMKHDINGAFDGFMEIKKNDGGGTIFNVFIKASPASWFYFSLEDDRLLVFSSNNNFNNLISKRSNGSKAKIGDLIFAPADQAETLNFINRFRLEYYGIDEFYDLNSEIEEAEDRPKDDGFGGKKEDDGFEDDDDGF</sequence>
<dbReference type="STRING" id="1237149.C900_04538"/>
<feature type="compositionally biased region" description="Basic and acidic residues" evidence="1">
    <location>
        <begin position="165"/>
        <end position="176"/>
    </location>
</feature>
<feature type="compositionally biased region" description="Acidic residues" evidence="1">
    <location>
        <begin position="155"/>
        <end position="164"/>
    </location>
</feature>
<evidence type="ECO:0000313" key="3">
    <source>
        <dbReference type="Proteomes" id="UP000011135"/>
    </source>
</evidence>
<feature type="compositionally biased region" description="Basic and acidic residues" evidence="1">
    <location>
        <begin position="1552"/>
        <end position="1565"/>
    </location>
</feature>
<organism evidence="2 3">
    <name type="scientific">Fulvivirga imtechensis AK7</name>
    <dbReference type="NCBI Taxonomy" id="1237149"/>
    <lineage>
        <taxon>Bacteria</taxon>
        <taxon>Pseudomonadati</taxon>
        <taxon>Bacteroidota</taxon>
        <taxon>Cytophagia</taxon>
        <taxon>Cytophagales</taxon>
        <taxon>Fulvivirgaceae</taxon>
        <taxon>Fulvivirga</taxon>
    </lineage>
</organism>
<keyword evidence="3" id="KW-1185">Reference proteome</keyword>
<feature type="compositionally biased region" description="Acidic residues" evidence="1">
    <location>
        <begin position="1566"/>
        <end position="1575"/>
    </location>
</feature>
<name>L8JM07_9BACT</name>
<dbReference type="Proteomes" id="UP000011135">
    <property type="component" value="Unassembled WGS sequence"/>
</dbReference>
<reference evidence="2 3" key="1">
    <citation type="submission" date="2012-12" db="EMBL/GenBank/DDBJ databases">
        <title>Genome assembly of Fulvivirga imtechensis AK7.</title>
        <authorList>
            <person name="Nupur N."/>
            <person name="Khatri I."/>
            <person name="Kumar R."/>
            <person name="Subramanian S."/>
            <person name="Pinnaka A."/>
        </authorList>
    </citation>
    <scope>NUCLEOTIDE SEQUENCE [LARGE SCALE GENOMIC DNA]</scope>
    <source>
        <strain evidence="2 3">AK7</strain>
    </source>
</reference>
<dbReference type="eggNOG" id="ENOG502Z869">
    <property type="taxonomic scope" value="Bacteria"/>
</dbReference>
<dbReference type="PATRIC" id="fig|1237149.3.peg.4053"/>
<accession>L8JM07</accession>